<accession>Q6SFP0</accession>
<name>Q6SFP0_9BACT</name>
<proteinExistence type="predicted"/>
<evidence type="ECO:0000313" key="1">
    <source>
        <dbReference type="EMBL" id="AAR38172.1"/>
    </source>
</evidence>
<dbReference type="EMBL" id="AY458647">
    <property type="protein sequence ID" value="AAR38172.1"/>
    <property type="molecule type" value="Genomic_DNA"/>
</dbReference>
<dbReference type="AlphaFoldDB" id="Q6SFP0"/>
<sequence>MKKLILIALTIPNFVLADEIKLVCEGEESNYRNDVLENTSKTSLKLQVRDDSIVIDSMTYKSKTFDYGAIKGSSKYVKEDSQIVLETTQVSNECDTALLNVKLNRSNGMIESIAKRIGACDGSSFTTSTKFKGKCK</sequence>
<organism evidence="1">
    <name type="scientific">uncultured marine bacterium 580</name>
    <dbReference type="NCBI Taxonomy" id="257400"/>
    <lineage>
        <taxon>Bacteria</taxon>
        <taxon>environmental samples</taxon>
    </lineage>
</organism>
<protein>
    <submittedName>
        <fullName evidence="1">Uncharacterized protein</fullName>
    </submittedName>
</protein>
<reference evidence="1" key="2">
    <citation type="submission" date="2003-12" db="EMBL/GenBank/DDBJ databases">
        <title>Monterey Bay Coastal Ocean Microbial Observatory environmental clone sequencing.</title>
        <authorList>
            <person name="DeLong E.F."/>
        </authorList>
    </citation>
    <scope>NUCLEOTIDE SEQUENCE</scope>
</reference>
<gene>
    <name evidence="1" type="ORF">MBMO_EBAC000-36A07.17</name>
</gene>
<reference evidence="1" key="1">
    <citation type="submission" date="2003-11" db="EMBL/GenBank/DDBJ databases">
        <authorList>
            <person name="Heidelberg J.F."/>
            <person name="Eisen J.A."/>
            <person name="Nelson W.C."/>
            <person name="DeLong E.F."/>
        </authorList>
    </citation>
    <scope>NUCLEOTIDE SEQUENCE</scope>
</reference>